<evidence type="ECO:0000259" key="5">
    <source>
        <dbReference type="PROSITE" id="PS51767"/>
    </source>
</evidence>
<evidence type="ECO:0000256" key="1">
    <source>
        <dbReference type="ARBA" id="ARBA00007447"/>
    </source>
</evidence>
<dbReference type="PANTHER" id="PTHR47967">
    <property type="entry name" value="OS07G0603500 PROTEIN-RELATED"/>
    <property type="match status" value="1"/>
</dbReference>
<organism evidence="6 7">
    <name type="scientific">Urochloa decumbens</name>
    <dbReference type="NCBI Taxonomy" id="240449"/>
    <lineage>
        <taxon>Eukaryota</taxon>
        <taxon>Viridiplantae</taxon>
        <taxon>Streptophyta</taxon>
        <taxon>Embryophyta</taxon>
        <taxon>Tracheophyta</taxon>
        <taxon>Spermatophyta</taxon>
        <taxon>Magnoliopsida</taxon>
        <taxon>Liliopsida</taxon>
        <taxon>Poales</taxon>
        <taxon>Poaceae</taxon>
        <taxon>PACMAD clade</taxon>
        <taxon>Panicoideae</taxon>
        <taxon>Panicodae</taxon>
        <taxon>Paniceae</taxon>
        <taxon>Melinidinae</taxon>
        <taxon>Urochloa</taxon>
    </lineage>
</organism>
<gene>
    <name evidence="6" type="ORF">URODEC1_LOCUS58939</name>
</gene>
<dbReference type="GO" id="GO:0006508">
    <property type="term" value="P:proteolysis"/>
    <property type="evidence" value="ECO:0007669"/>
    <property type="project" value="UniProtKB-KW"/>
</dbReference>
<dbReference type="AlphaFoldDB" id="A0ABC9AUL8"/>
<sequence length="394" mass="41883">MKMKLTTGLAIITALLTHHLFLSPAVADHTRDLNDSSSGGFSLRMIAIPGDSDHAVRRRGSDGFLYVQRRISTSAANLTTVLPAPYHPTAVFVEVGTGNGKQEHIMKVSTTSTLTWLQCKPCSPMAPQMQALFDPAASPTYHAFTSASPRCPQPPYHKEPRTGLCVFHLAEVESARGYLSTDHFRIIDHGGVDPFYAFGCAHSTWRFDSGGASGVLAMGRAPASLVSQAAARGLTSFSYCLSRETKTRHQGFLRFGDGAHDSAYYVSLVGVSVGERRLAGVRPEMFGHGGGGGCIVDIGTPVTALVESAYRVVEDAVWSGLERHGAGRVEQGGYGLCVRATEAVKGRLPSLSLHFAGEDATLVISPEQLFVMVDDERAGPGQVACLALVPGAGP</sequence>
<dbReference type="PROSITE" id="PS51767">
    <property type="entry name" value="PEPTIDASE_A1"/>
    <property type="match status" value="1"/>
</dbReference>
<name>A0ABC9AUL8_9POAL</name>
<feature type="chain" id="PRO_5044810530" description="Peptidase A1 domain-containing protein" evidence="4">
    <location>
        <begin position="28"/>
        <end position="394"/>
    </location>
</feature>
<dbReference type="InterPro" id="IPR032861">
    <property type="entry name" value="TAXi_N"/>
</dbReference>
<feature type="domain" description="Peptidase A1" evidence="5">
    <location>
        <begin position="91"/>
        <end position="394"/>
    </location>
</feature>
<feature type="signal peptide" evidence="4">
    <location>
        <begin position="1"/>
        <end position="27"/>
    </location>
</feature>
<keyword evidence="2" id="KW-0645">Protease</keyword>
<reference evidence="6" key="1">
    <citation type="submission" date="2024-10" db="EMBL/GenBank/DDBJ databases">
        <authorList>
            <person name="Ryan C."/>
        </authorList>
    </citation>
    <scope>NUCLEOTIDE SEQUENCE [LARGE SCALE GENOMIC DNA]</scope>
</reference>
<dbReference type="PANTHER" id="PTHR47967:SF117">
    <property type="entry name" value="PEPTIDASE A1 DOMAIN-CONTAINING PROTEIN"/>
    <property type="match status" value="1"/>
</dbReference>
<dbReference type="Pfam" id="PF14541">
    <property type="entry name" value="TAXi_C"/>
    <property type="match status" value="1"/>
</dbReference>
<dbReference type="Proteomes" id="UP001497457">
    <property type="component" value="Chromosome 23rd"/>
</dbReference>
<dbReference type="SUPFAM" id="SSF50630">
    <property type="entry name" value="Acid proteases"/>
    <property type="match status" value="1"/>
</dbReference>
<protein>
    <recommendedName>
        <fullName evidence="5">Peptidase A1 domain-containing protein</fullName>
    </recommendedName>
</protein>
<evidence type="ECO:0000256" key="2">
    <source>
        <dbReference type="ARBA" id="ARBA00022670"/>
    </source>
</evidence>
<keyword evidence="3" id="KW-0378">Hydrolase</keyword>
<dbReference type="InterPro" id="IPR021109">
    <property type="entry name" value="Peptidase_aspartic_dom_sf"/>
</dbReference>
<dbReference type="Gene3D" id="2.40.70.10">
    <property type="entry name" value="Acid Proteases"/>
    <property type="match status" value="2"/>
</dbReference>
<evidence type="ECO:0000313" key="6">
    <source>
        <dbReference type="EMBL" id="CAL4987689.1"/>
    </source>
</evidence>
<dbReference type="Pfam" id="PF14543">
    <property type="entry name" value="TAXi_N"/>
    <property type="match status" value="1"/>
</dbReference>
<dbReference type="InterPro" id="IPR051708">
    <property type="entry name" value="Plant_Aspart_Prot_A1"/>
</dbReference>
<evidence type="ECO:0000313" key="7">
    <source>
        <dbReference type="Proteomes" id="UP001497457"/>
    </source>
</evidence>
<dbReference type="InterPro" id="IPR032799">
    <property type="entry name" value="TAXi_C"/>
</dbReference>
<accession>A0ABC9AUL8</accession>
<keyword evidence="7" id="KW-1185">Reference proteome</keyword>
<evidence type="ECO:0000256" key="3">
    <source>
        <dbReference type="ARBA" id="ARBA00022801"/>
    </source>
</evidence>
<dbReference type="GO" id="GO:0008233">
    <property type="term" value="F:peptidase activity"/>
    <property type="evidence" value="ECO:0007669"/>
    <property type="project" value="UniProtKB-KW"/>
</dbReference>
<evidence type="ECO:0000256" key="4">
    <source>
        <dbReference type="SAM" id="SignalP"/>
    </source>
</evidence>
<keyword evidence="4" id="KW-0732">Signal</keyword>
<proteinExistence type="inferred from homology"/>
<comment type="similarity">
    <text evidence="1">Belongs to the peptidase A1 family.</text>
</comment>
<dbReference type="EMBL" id="OZ075133">
    <property type="protein sequence ID" value="CAL4987689.1"/>
    <property type="molecule type" value="Genomic_DNA"/>
</dbReference>
<dbReference type="InterPro" id="IPR033121">
    <property type="entry name" value="PEPTIDASE_A1"/>
</dbReference>